<keyword evidence="1 3" id="KW-0479">Metal-binding</keyword>
<feature type="region of interest" description="Disordered" evidence="5">
    <location>
        <begin position="252"/>
        <end position="277"/>
    </location>
</feature>
<dbReference type="InterPro" id="IPR013083">
    <property type="entry name" value="Znf_RING/FYVE/PHD"/>
</dbReference>
<comment type="caution">
    <text evidence="7">The sequence shown here is derived from an EMBL/GenBank/DDBJ whole genome shotgun (WGS) entry which is preliminary data.</text>
</comment>
<feature type="coiled-coil region" evidence="4">
    <location>
        <begin position="30"/>
        <end position="57"/>
    </location>
</feature>
<feature type="region of interest" description="Disordered" evidence="5">
    <location>
        <begin position="429"/>
        <end position="448"/>
    </location>
</feature>
<dbReference type="Pfam" id="PF13920">
    <property type="entry name" value="zf-C3HC4_3"/>
    <property type="match status" value="1"/>
</dbReference>
<dbReference type="AlphaFoldDB" id="A0A9J6CA65"/>
<keyword evidence="8" id="KW-1185">Reference proteome</keyword>
<dbReference type="GO" id="GO:0008270">
    <property type="term" value="F:zinc ion binding"/>
    <property type="evidence" value="ECO:0007669"/>
    <property type="project" value="UniProtKB-KW"/>
</dbReference>
<keyword evidence="4" id="KW-0175">Coiled coil</keyword>
<dbReference type="SUPFAM" id="SSF57850">
    <property type="entry name" value="RING/U-box"/>
    <property type="match status" value="1"/>
</dbReference>
<dbReference type="Gene3D" id="3.30.40.10">
    <property type="entry name" value="Zinc/RING finger domain, C3HC4 (zinc finger)"/>
    <property type="match status" value="1"/>
</dbReference>
<feature type="compositionally biased region" description="Basic and acidic residues" evidence="5">
    <location>
        <begin position="382"/>
        <end position="413"/>
    </location>
</feature>
<feature type="compositionally biased region" description="Low complexity" evidence="5">
    <location>
        <begin position="363"/>
        <end position="380"/>
    </location>
</feature>
<dbReference type="OrthoDB" id="6381204at2759"/>
<feature type="domain" description="RING-type" evidence="6">
    <location>
        <begin position="66"/>
        <end position="112"/>
    </location>
</feature>
<evidence type="ECO:0000313" key="7">
    <source>
        <dbReference type="EMBL" id="KAG5678954.1"/>
    </source>
</evidence>
<feature type="region of interest" description="Disordered" evidence="5">
    <location>
        <begin position="189"/>
        <end position="208"/>
    </location>
</feature>
<organism evidence="7 8">
    <name type="scientific">Polypedilum vanderplanki</name>
    <name type="common">Sleeping chironomid midge</name>
    <dbReference type="NCBI Taxonomy" id="319348"/>
    <lineage>
        <taxon>Eukaryota</taxon>
        <taxon>Metazoa</taxon>
        <taxon>Ecdysozoa</taxon>
        <taxon>Arthropoda</taxon>
        <taxon>Hexapoda</taxon>
        <taxon>Insecta</taxon>
        <taxon>Pterygota</taxon>
        <taxon>Neoptera</taxon>
        <taxon>Endopterygota</taxon>
        <taxon>Diptera</taxon>
        <taxon>Nematocera</taxon>
        <taxon>Chironomoidea</taxon>
        <taxon>Chironomidae</taxon>
        <taxon>Chironominae</taxon>
        <taxon>Polypedilum</taxon>
        <taxon>Polypedilum</taxon>
    </lineage>
</organism>
<evidence type="ECO:0000259" key="6">
    <source>
        <dbReference type="PROSITE" id="PS50089"/>
    </source>
</evidence>
<protein>
    <recommendedName>
        <fullName evidence="6">RING-type domain-containing protein</fullName>
    </recommendedName>
</protein>
<accession>A0A9J6CA65</accession>
<proteinExistence type="predicted"/>
<evidence type="ECO:0000256" key="3">
    <source>
        <dbReference type="PROSITE-ProRule" id="PRU00175"/>
    </source>
</evidence>
<sequence length="448" mass="49188">MAFFERKSPLQAIALHYNAFKQRRREAQSRKVTEKELSALHNKIEKLLEKLEQTELEPSTSEQDECVICVTSKATMKTNPCGHQVVCRRCFVKTIQSAVVQRLLPLRCVICRARINRLTSSSGTWRLQESASSYSVGSKSWSVPGSASNYSMGAASYTMGEKVPQSASLYSMSSGSSCGSGFSSGSSTANSRASTMSSHSSVENKLHNHNHNCSTNGCLGAIKKNNSYSNFRGAHKSHSFRGRISELNRLPPIKEYTVRSPSHASSSRHRTPSPVNTVRFKSYTASSSKSQNSSELVPLLLSDETATSSPPPSTLTTKKLSMNNSKVAPIISKATLINKTNVTQSASIMPSTSGFHFKPYTIASSSTNGSKSNTSTNASKLTGKDDKKKDMKKIENNEKKKEEKLKQKAEKAAKKAKKRLAKEEEKLAKLRLKEEKKREKLEAKTASA</sequence>
<evidence type="ECO:0000313" key="8">
    <source>
        <dbReference type="Proteomes" id="UP001107558"/>
    </source>
</evidence>
<evidence type="ECO:0000256" key="5">
    <source>
        <dbReference type="SAM" id="MobiDB-lite"/>
    </source>
</evidence>
<evidence type="ECO:0000256" key="4">
    <source>
        <dbReference type="SAM" id="Coils"/>
    </source>
</evidence>
<gene>
    <name evidence="7" type="ORF">PVAND_008572</name>
</gene>
<dbReference type="PROSITE" id="PS50089">
    <property type="entry name" value="ZF_RING_2"/>
    <property type="match status" value="1"/>
</dbReference>
<dbReference type="InterPro" id="IPR001841">
    <property type="entry name" value="Znf_RING"/>
</dbReference>
<keyword evidence="2" id="KW-0862">Zinc</keyword>
<evidence type="ECO:0000256" key="1">
    <source>
        <dbReference type="ARBA" id="ARBA00022771"/>
    </source>
</evidence>
<evidence type="ECO:0000256" key="2">
    <source>
        <dbReference type="ARBA" id="ARBA00022833"/>
    </source>
</evidence>
<dbReference type="EMBL" id="JADBJN010000002">
    <property type="protein sequence ID" value="KAG5678954.1"/>
    <property type="molecule type" value="Genomic_DNA"/>
</dbReference>
<dbReference type="Proteomes" id="UP001107558">
    <property type="component" value="Chromosome 2"/>
</dbReference>
<keyword evidence="1 3" id="KW-0863">Zinc-finger</keyword>
<reference evidence="7" key="1">
    <citation type="submission" date="2021-03" db="EMBL/GenBank/DDBJ databases">
        <title>Chromosome level genome of the anhydrobiotic midge Polypedilum vanderplanki.</title>
        <authorList>
            <person name="Yoshida Y."/>
            <person name="Kikawada T."/>
            <person name="Gusev O."/>
        </authorList>
    </citation>
    <scope>NUCLEOTIDE SEQUENCE</scope>
    <source>
        <strain evidence="7">NIAS01</strain>
        <tissue evidence="7">Whole body or cell culture</tissue>
    </source>
</reference>
<name>A0A9J6CA65_POLVA</name>
<feature type="region of interest" description="Disordered" evidence="5">
    <location>
        <begin position="363"/>
        <end position="423"/>
    </location>
</feature>